<dbReference type="InterPro" id="IPR000566">
    <property type="entry name" value="Lipocln_cytosolic_FA-bd_dom"/>
</dbReference>
<comment type="subcellular location">
    <subcellularLocation>
        <location evidence="1">Secreted</location>
    </subcellularLocation>
</comment>
<feature type="signal peptide" evidence="11">
    <location>
        <begin position="1"/>
        <end position="16"/>
    </location>
</feature>
<dbReference type="Pfam" id="PF08212">
    <property type="entry name" value="Lipocalin_2"/>
    <property type="match status" value="1"/>
</dbReference>
<reference evidence="13 14" key="1">
    <citation type="submission" date="2024-09" db="EMBL/GenBank/DDBJ databases">
        <title>A chromosome-level genome assembly of Gray's grenadier anchovy, Coilia grayii.</title>
        <authorList>
            <person name="Fu Z."/>
        </authorList>
    </citation>
    <scope>NUCLEOTIDE SEQUENCE [LARGE SCALE GENOMIC DNA]</scope>
    <source>
        <strain evidence="13">G4</strain>
        <tissue evidence="13">Muscle</tissue>
    </source>
</reference>
<dbReference type="PRINTS" id="PR01219">
    <property type="entry name" value="APOLIPOPROTD"/>
</dbReference>
<dbReference type="FunFam" id="2.40.128.20:FF:000003">
    <property type="entry name" value="Apolipoprotein D"/>
    <property type="match status" value="1"/>
</dbReference>
<dbReference type="CDD" id="cd19437">
    <property type="entry name" value="lipocalin_apoD-like"/>
    <property type="match status" value="1"/>
</dbReference>
<keyword evidence="9" id="KW-0325">Glycoprotein</keyword>
<evidence type="ECO:0000256" key="6">
    <source>
        <dbReference type="ARBA" id="ARBA00022729"/>
    </source>
</evidence>
<keyword evidence="4" id="KW-0813">Transport</keyword>
<keyword evidence="10" id="KW-0873">Pyrrolidone carboxylic acid</keyword>
<evidence type="ECO:0000256" key="8">
    <source>
        <dbReference type="ARBA" id="ARBA00023157"/>
    </source>
</evidence>
<feature type="chain" id="PRO_5044536720" description="Apolipoprotein D" evidence="11">
    <location>
        <begin position="17"/>
        <end position="185"/>
    </location>
</feature>
<evidence type="ECO:0000256" key="7">
    <source>
        <dbReference type="ARBA" id="ARBA00023121"/>
    </source>
</evidence>
<evidence type="ECO:0000256" key="3">
    <source>
        <dbReference type="ARBA" id="ARBA00019890"/>
    </source>
</evidence>
<dbReference type="PRINTS" id="PR02058">
    <property type="entry name" value="APODVERTBRTE"/>
</dbReference>
<dbReference type="Proteomes" id="UP001591681">
    <property type="component" value="Unassembled WGS sequence"/>
</dbReference>
<keyword evidence="7" id="KW-0446">Lipid-binding</keyword>
<keyword evidence="6 11" id="KW-0732">Signal</keyword>
<evidence type="ECO:0000256" key="1">
    <source>
        <dbReference type="ARBA" id="ARBA00004613"/>
    </source>
</evidence>
<comment type="caution">
    <text evidence="13">The sequence shown here is derived from an EMBL/GenBank/DDBJ whole genome shotgun (WGS) entry which is preliminary data.</text>
</comment>
<keyword evidence="5" id="KW-0964">Secreted</keyword>
<evidence type="ECO:0000256" key="5">
    <source>
        <dbReference type="ARBA" id="ARBA00022525"/>
    </source>
</evidence>
<dbReference type="PANTHER" id="PTHR10612">
    <property type="entry name" value="APOLIPOPROTEIN D"/>
    <property type="match status" value="1"/>
</dbReference>
<gene>
    <name evidence="13" type="ORF">ACEWY4_018581</name>
</gene>
<keyword evidence="8" id="KW-1015">Disulfide bond</keyword>
<name>A0ABD1JEU9_9TELE</name>
<protein>
    <recommendedName>
        <fullName evidence="3">Apolipoprotein D</fullName>
    </recommendedName>
</protein>
<organism evidence="13 14">
    <name type="scientific">Coilia grayii</name>
    <name type="common">Gray's grenadier anchovy</name>
    <dbReference type="NCBI Taxonomy" id="363190"/>
    <lineage>
        <taxon>Eukaryota</taxon>
        <taxon>Metazoa</taxon>
        <taxon>Chordata</taxon>
        <taxon>Craniata</taxon>
        <taxon>Vertebrata</taxon>
        <taxon>Euteleostomi</taxon>
        <taxon>Actinopterygii</taxon>
        <taxon>Neopterygii</taxon>
        <taxon>Teleostei</taxon>
        <taxon>Clupei</taxon>
        <taxon>Clupeiformes</taxon>
        <taxon>Clupeoidei</taxon>
        <taxon>Engraulidae</taxon>
        <taxon>Coilinae</taxon>
        <taxon>Coilia</taxon>
    </lineage>
</organism>
<evidence type="ECO:0000259" key="12">
    <source>
        <dbReference type="Pfam" id="PF08212"/>
    </source>
</evidence>
<dbReference type="SUPFAM" id="SSF50814">
    <property type="entry name" value="Lipocalins"/>
    <property type="match status" value="1"/>
</dbReference>
<dbReference type="EMBL" id="JBHFQA010000016">
    <property type="protein sequence ID" value="KAL2085261.1"/>
    <property type="molecule type" value="Genomic_DNA"/>
</dbReference>
<dbReference type="AlphaFoldDB" id="A0ABD1JEU9"/>
<evidence type="ECO:0000256" key="10">
    <source>
        <dbReference type="ARBA" id="ARBA00023283"/>
    </source>
</evidence>
<dbReference type="Gene3D" id="2.40.128.20">
    <property type="match status" value="1"/>
</dbReference>
<dbReference type="PROSITE" id="PS00213">
    <property type="entry name" value="LIPOCALIN"/>
    <property type="match status" value="1"/>
</dbReference>
<sequence>MVVLLLLLALLVTVNGQTFHLGKCPSPPVQREFDVGKYLGRWYEIARLPAAFERGKCPQATYSLLKEGVIKVVNAELLDDGKVDSIEGQVTVKDPAQPAILEVTFFNGVPDAPYWVVSTNYTSYAVVYTCSNFFGLFYVDFAWILARSRSLPANMVSQLRGDLELHGVSLRRMTLSDQTGCDAMP</sequence>
<dbReference type="InterPro" id="IPR012674">
    <property type="entry name" value="Calycin"/>
</dbReference>
<evidence type="ECO:0000256" key="2">
    <source>
        <dbReference type="ARBA" id="ARBA00006889"/>
    </source>
</evidence>
<dbReference type="InterPro" id="IPR002969">
    <property type="entry name" value="ApolipopD"/>
</dbReference>
<evidence type="ECO:0000256" key="11">
    <source>
        <dbReference type="PIRNR" id="PIRNR036893"/>
    </source>
</evidence>
<dbReference type="PANTHER" id="PTHR10612:SF34">
    <property type="entry name" value="APOLIPOPROTEIN D"/>
    <property type="match status" value="1"/>
</dbReference>
<keyword evidence="14" id="KW-1185">Reference proteome</keyword>
<dbReference type="GO" id="GO:0006950">
    <property type="term" value="P:response to stress"/>
    <property type="evidence" value="ECO:0007669"/>
    <property type="project" value="UniProtKB-ARBA"/>
</dbReference>
<dbReference type="PIRSF" id="PIRSF036893">
    <property type="entry name" value="Lipocalin_ApoD"/>
    <property type="match status" value="1"/>
</dbReference>
<accession>A0ABD1JEU9</accession>
<evidence type="ECO:0000256" key="4">
    <source>
        <dbReference type="ARBA" id="ARBA00022448"/>
    </source>
</evidence>
<proteinExistence type="inferred from homology"/>
<evidence type="ECO:0000256" key="9">
    <source>
        <dbReference type="ARBA" id="ARBA00023180"/>
    </source>
</evidence>
<dbReference type="InterPro" id="IPR022271">
    <property type="entry name" value="Lipocalin_ApoD"/>
</dbReference>
<dbReference type="GO" id="GO:0005576">
    <property type="term" value="C:extracellular region"/>
    <property type="evidence" value="ECO:0007669"/>
    <property type="project" value="UniProtKB-SubCell"/>
</dbReference>
<feature type="domain" description="Lipocalin/cytosolic fatty-acid binding" evidence="12">
    <location>
        <begin position="33"/>
        <end position="173"/>
    </location>
</feature>
<comment type="similarity">
    <text evidence="2 11">Belongs to the calycin superfamily. Lipocalin family.</text>
</comment>
<dbReference type="InterPro" id="IPR026222">
    <property type="entry name" value="ApoD_vertbrte"/>
</dbReference>
<dbReference type="GO" id="GO:0008289">
    <property type="term" value="F:lipid binding"/>
    <property type="evidence" value="ECO:0007669"/>
    <property type="project" value="UniProtKB-KW"/>
</dbReference>
<evidence type="ECO:0000313" key="14">
    <source>
        <dbReference type="Proteomes" id="UP001591681"/>
    </source>
</evidence>
<dbReference type="InterPro" id="IPR022272">
    <property type="entry name" value="Lipocalin_CS"/>
</dbReference>
<evidence type="ECO:0000313" key="13">
    <source>
        <dbReference type="EMBL" id="KAL2085261.1"/>
    </source>
</evidence>